<protein>
    <submittedName>
        <fullName evidence="1">Uncharacterized protein</fullName>
    </submittedName>
</protein>
<organism evidence="1 2">
    <name type="scientific">Trifolium medium</name>
    <dbReference type="NCBI Taxonomy" id="97028"/>
    <lineage>
        <taxon>Eukaryota</taxon>
        <taxon>Viridiplantae</taxon>
        <taxon>Streptophyta</taxon>
        <taxon>Embryophyta</taxon>
        <taxon>Tracheophyta</taxon>
        <taxon>Spermatophyta</taxon>
        <taxon>Magnoliopsida</taxon>
        <taxon>eudicotyledons</taxon>
        <taxon>Gunneridae</taxon>
        <taxon>Pentapetalae</taxon>
        <taxon>rosids</taxon>
        <taxon>fabids</taxon>
        <taxon>Fabales</taxon>
        <taxon>Fabaceae</taxon>
        <taxon>Papilionoideae</taxon>
        <taxon>50 kb inversion clade</taxon>
        <taxon>NPAAA clade</taxon>
        <taxon>Hologalegina</taxon>
        <taxon>IRL clade</taxon>
        <taxon>Trifolieae</taxon>
        <taxon>Trifolium</taxon>
    </lineage>
</organism>
<dbReference type="EMBL" id="LXQA010372623">
    <property type="protein sequence ID" value="MCI47448.1"/>
    <property type="molecule type" value="Genomic_DNA"/>
</dbReference>
<dbReference type="AlphaFoldDB" id="A0A392SEX2"/>
<sequence length="37" mass="4200">EGERWRCTGVYGYPDSQSKHRTCELIEQLAAGSDIDK</sequence>
<comment type="caution">
    <text evidence="1">The sequence shown here is derived from an EMBL/GenBank/DDBJ whole genome shotgun (WGS) entry which is preliminary data.</text>
</comment>
<name>A0A392SEX2_9FABA</name>
<keyword evidence="2" id="KW-1185">Reference proteome</keyword>
<evidence type="ECO:0000313" key="1">
    <source>
        <dbReference type="EMBL" id="MCI47448.1"/>
    </source>
</evidence>
<feature type="non-terminal residue" evidence="1">
    <location>
        <position position="1"/>
    </location>
</feature>
<evidence type="ECO:0000313" key="2">
    <source>
        <dbReference type="Proteomes" id="UP000265520"/>
    </source>
</evidence>
<accession>A0A392SEX2</accession>
<dbReference type="Proteomes" id="UP000265520">
    <property type="component" value="Unassembled WGS sequence"/>
</dbReference>
<proteinExistence type="predicted"/>
<reference evidence="1 2" key="1">
    <citation type="journal article" date="2018" name="Front. Plant Sci.">
        <title>Red Clover (Trifolium pratense) and Zigzag Clover (T. medium) - A Picture of Genomic Similarities and Differences.</title>
        <authorList>
            <person name="Dluhosova J."/>
            <person name="Istvanek J."/>
            <person name="Nedelnik J."/>
            <person name="Repkova J."/>
        </authorList>
    </citation>
    <scope>NUCLEOTIDE SEQUENCE [LARGE SCALE GENOMIC DNA]</scope>
    <source>
        <strain evidence="2">cv. 10/8</strain>
        <tissue evidence="1">Leaf</tissue>
    </source>
</reference>